<dbReference type="AlphaFoldDB" id="A0A944QTW0"/>
<protein>
    <submittedName>
        <fullName evidence="3">Helix-turn-helix domain-containing protein</fullName>
    </submittedName>
</protein>
<feature type="compositionally biased region" description="Polar residues" evidence="1">
    <location>
        <begin position="11"/>
        <end position="20"/>
    </location>
</feature>
<name>A0A944QTW0_9GAMM</name>
<proteinExistence type="predicted"/>
<reference evidence="3 4" key="1">
    <citation type="submission" date="2021-05" db="EMBL/GenBank/DDBJ databases">
        <title>Genetic and Functional Diversity in Clade A Lucinid endosymbionts from the Bahamas.</title>
        <authorList>
            <person name="Giani N.M."/>
            <person name="Engel A.S."/>
            <person name="Campbell B.J."/>
        </authorList>
    </citation>
    <scope>NUCLEOTIDE SEQUENCE [LARGE SCALE GENOMIC DNA]</scope>
    <source>
        <strain evidence="3">LUC16012Gg_MoonRockCtena</strain>
    </source>
</reference>
<evidence type="ECO:0000256" key="1">
    <source>
        <dbReference type="SAM" id="MobiDB-lite"/>
    </source>
</evidence>
<sequence length="97" mass="11235">MTKKKGPECPNQYSYSDSSADQRQRLLNALREGPKSTIWLRRELDIMMPAARVHELRHGQGFNIQTHRCYVHTESGNEHSVAEYVLMPGKWRGVTHD</sequence>
<evidence type="ECO:0000313" key="3">
    <source>
        <dbReference type="EMBL" id="MBT2988021.1"/>
    </source>
</evidence>
<comment type="caution">
    <text evidence="3">The sequence shown here is derived from an EMBL/GenBank/DDBJ whole genome shotgun (WGS) entry which is preliminary data.</text>
</comment>
<dbReference type="InterPro" id="IPR055245">
    <property type="entry name" value="HTH_proteobacteria"/>
</dbReference>
<dbReference type="Proteomes" id="UP000770889">
    <property type="component" value="Unassembled WGS sequence"/>
</dbReference>
<feature type="domain" description="Winged helix-turn-helix" evidence="2">
    <location>
        <begin position="22"/>
        <end position="87"/>
    </location>
</feature>
<feature type="region of interest" description="Disordered" evidence="1">
    <location>
        <begin position="1"/>
        <end position="20"/>
    </location>
</feature>
<gene>
    <name evidence="3" type="ORF">KME65_03565</name>
</gene>
<organism evidence="3 4">
    <name type="scientific">Candidatus Thiodiazotropha taylori</name>
    <dbReference type="NCBI Taxonomy" id="2792791"/>
    <lineage>
        <taxon>Bacteria</taxon>
        <taxon>Pseudomonadati</taxon>
        <taxon>Pseudomonadota</taxon>
        <taxon>Gammaproteobacteria</taxon>
        <taxon>Chromatiales</taxon>
        <taxon>Sedimenticolaceae</taxon>
        <taxon>Candidatus Thiodiazotropha</taxon>
    </lineage>
</organism>
<accession>A0A944QTW0</accession>
<dbReference type="Pfam" id="PF14090">
    <property type="entry name" value="HTH_39"/>
    <property type="match status" value="1"/>
</dbReference>
<evidence type="ECO:0000259" key="2">
    <source>
        <dbReference type="Pfam" id="PF14090"/>
    </source>
</evidence>
<evidence type="ECO:0000313" key="4">
    <source>
        <dbReference type="Proteomes" id="UP000770889"/>
    </source>
</evidence>
<dbReference type="EMBL" id="JAHHGM010000002">
    <property type="protein sequence ID" value="MBT2988021.1"/>
    <property type="molecule type" value="Genomic_DNA"/>
</dbReference>